<dbReference type="EMBL" id="CAJVCH010559748">
    <property type="protein sequence ID" value="CAG7831281.1"/>
    <property type="molecule type" value="Genomic_DNA"/>
</dbReference>
<accession>A0A8J2LG56</accession>
<sequence length="361" mass="40714">MGASDICPNLPTKNPVNIIRFIHSMNLKRFKTPVVDLITANKTSTMVTRFGNYYRIEKIQGFAKRVDDRTKGTLNHALQQHIRSGSYLLTDKWAGYNGCDVICHFKGHYAVNHSEHILDILPVTVEGLNSSLYEQLPWMYGVVHMLGKDQSKKVEILSQHALENNLISVHTQGIKRLWRELKKLLKLAHCNNEMVDEYIGEFCYRQNILAHVGSDPGYQLLKFMADVRRVYPGLNASPVLNKKNIRSRRDVFIATGDAIGLRKLPKYFNCNKCILENTPMWEEKDVPIRLPNVISRLKDSIKRLKESSGKKSSGIEAAGITQTVESTEFTVETGAGSSTHLGVAKVAGSGRRKHVFNGTCY</sequence>
<dbReference type="Proteomes" id="UP000708208">
    <property type="component" value="Unassembled WGS sequence"/>
</dbReference>
<dbReference type="PANTHER" id="PTHR47163:SF2">
    <property type="entry name" value="SI:DKEY-17M8.2"/>
    <property type="match status" value="1"/>
</dbReference>
<name>A0A8J2LG56_9HEXA</name>
<gene>
    <name evidence="1" type="ORF">AFUS01_LOCUS41033</name>
</gene>
<dbReference type="PANTHER" id="PTHR47163">
    <property type="entry name" value="DDE_TNP_IS1595 DOMAIN-CONTAINING PROTEIN"/>
    <property type="match status" value="1"/>
</dbReference>
<evidence type="ECO:0008006" key="3">
    <source>
        <dbReference type="Google" id="ProtNLM"/>
    </source>
</evidence>
<organism evidence="1 2">
    <name type="scientific">Allacma fusca</name>
    <dbReference type="NCBI Taxonomy" id="39272"/>
    <lineage>
        <taxon>Eukaryota</taxon>
        <taxon>Metazoa</taxon>
        <taxon>Ecdysozoa</taxon>
        <taxon>Arthropoda</taxon>
        <taxon>Hexapoda</taxon>
        <taxon>Collembola</taxon>
        <taxon>Symphypleona</taxon>
        <taxon>Sminthuridae</taxon>
        <taxon>Allacma</taxon>
    </lineage>
</organism>
<evidence type="ECO:0000313" key="2">
    <source>
        <dbReference type="Proteomes" id="UP000708208"/>
    </source>
</evidence>
<evidence type="ECO:0000313" key="1">
    <source>
        <dbReference type="EMBL" id="CAG7831281.1"/>
    </source>
</evidence>
<dbReference type="OrthoDB" id="424490at2759"/>
<reference evidence="1" key="1">
    <citation type="submission" date="2021-06" db="EMBL/GenBank/DDBJ databases">
        <authorList>
            <person name="Hodson N. C."/>
            <person name="Mongue J. A."/>
            <person name="Jaron S. K."/>
        </authorList>
    </citation>
    <scope>NUCLEOTIDE SEQUENCE</scope>
</reference>
<comment type="caution">
    <text evidence="1">The sequence shown here is derived from an EMBL/GenBank/DDBJ whole genome shotgun (WGS) entry which is preliminary data.</text>
</comment>
<protein>
    <recommendedName>
        <fullName evidence="3">ISXO2-like transposase domain-containing protein</fullName>
    </recommendedName>
</protein>
<dbReference type="AlphaFoldDB" id="A0A8J2LG56"/>
<proteinExistence type="predicted"/>
<keyword evidence="2" id="KW-1185">Reference proteome</keyword>
<dbReference type="InterPro" id="IPR053164">
    <property type="entry name" value="IS1016-like_transposase"/>
</dbReference>